<reference evidence="3 4" key="1">
    <citation type="submission" date="2018-02" db="EMBL/GenBank/DDBJ databases">
        <title>Genome sequences of Apibacter spp., gut symbionts of Asian honey bees.</title>
        <authorList>
            <person name="Kwong W.K."/>
            <person name="Steele M.I."/>
            <person name="Moran N.A."/>
        </authorList>
    </citation>
    <scope>NUCLEOTIDE SEQUENCE [LARGE SCALE GENOMIC DNA]</scope>
    <source>
        <strain evidence="4">wkB301</strain>
    </source>
</reference>
<evidence type="ECO:0000259" key="2">
    <source>
        <dbReference type="PROSITE" id="PS50943"/>
    </source>
</evidence>
<accession>A0A2S8AE81</accession>
<gene>
    <name evidence="3" type="ORF">C4S77_05075</name>
</gene>
<evidence type="ECO:0000313" key="4">
    <source>
        <dbReference type="Proteomes" id="UP000238042"/>
    </source>
</evidence>
<feature type="domain" description="HTH cro/C1-type" evidence="2">
    <location>
        <begin position="7"/>
        <end position="61"/>
    </location>
</feature>
<dbReference type="EMBL" id="PSZM01000035">
    <property type="protein sequence ID" value="PQL93349.1"/>
    <property type="molecule type" value="Genomic_DNA"/>
</dbReference>
<dbReference type="InterPro" id="IPR010982">
    <property type="entry name" value="Lambda_DNA-bd_dom_sf"/>
</dbReference>
<organism evidence="3 4">
    <name type="scientific">Apibacter adventoris</name>
    <dbReference type="NCBI Taxonomy" id="1679466"/>
    <lineage>
        <taxon>Bacteria</taxon>
        <taxon>Pseudomonadati</taxon>
        <taxon>Bacteroidota</taxon>
        <taxon>Flavobacteriia</taxon>
        <taxon>Flavobacteriales</taxon>
        <taxon>Weeksellaceae</taxon>
        <taxon>Apibacter</taxon>
    </lineage>
</organism>
<dbReference type="PANTHER" id="PTHR46558">
    <property type="entry name" value="TRACRIPTIONAL REGULATORY PROTEIN-RELATED-RELATED"/>
    <property type="match status" value="1"/>
</dbReference>
<dbReference type="PROSITE" id="PS50943">
    <property type="entry name" value="HTH_CROC1"/>
    <property type="match status" value="1"/>
</dbReference>
<proteinExistence type="predicted"/>
<dbReference type="SUPFAM" id="SSF47413">
    <property type="entry name" value="lambda repressor-like DNA-binding domains"/>
    <property type="match status" value="1"/>
</dbReference>
<dbReference type="AlphaFoldDB" id="A0A2S8AE81"/>
<dbReference type="GO" id="GO:0003677">
    <property type="term" value="F:DNA binding"/>
    <property type="evidence" value="ECO:0007669"/>
    <property type="project" value="UniProtKB-KW"/>
</dbReference>
<dbReference type="Proteomes" id="UP000238042">
    <property type="component" value="Unassembled WGS sequence"/>
</dbReference>
<keyword evidence="1" id="KW-0238">DNA-binding</keyword>
<sequence>MNIANNIKDIREQKDLKQIEVANYIGVDKSAYSKIEKGVRSLTIDELHKMAHLFNMTTDQIINYDGSIPKEITIEDKNEVEQIRLIQQLEEEDKQTIFRLVDKMLTNKKFKDFFTKNAASL</sequence>
<protein>
    <submittedName>
        <fullName evidence="3">XRE family transcriptional regulator</fullName>
    </submittedName>
</protein>
<dbReference type="InterPro" id="IPR001387">
    <property type="entry name" value="Cro/C1-type_HTH"/>
</dbReference>
<keyword evidence="4" id="KW-1185">Reference proteome</keyword>
<evidence type="ECO:0000256" key="1">
    <source>
        <dbReference type="ARBA" id="ARBA00023125"/>
    </source>
</evidence>
<evidence type="ECO:0000313" key="3">
    <source>
        <dbReference type="EMBL" id="PQL93349.1"/>
    </source>
</evidence>
<name>A0A2S8AE81_9FLAO</name>
<comment type="caution">
    <text evidence="3">The sequence shown here is derived from an EMBL/GenBank/DDBJ whole genome shotgun (WGS) entry which is preliminary data.</text>
</comment>
<dbReference type="RefSeq" id="WP_105246540.1">
    <property type="nucleotide sequence ID" value="NZ_PSZM01000035.1"/>
</dbReference>
<dbReference type="Pfam" id="PF01381">
    <property type="entry name" value="HTH_3"/>
    <property type="match status" value="1"/>
</dbReference>
<dbReference type="Gene3D" id="1.10.260.40">
    <property type="entry name" value="lambda repressor-like DNA-binding domains"/>
    <property type="match status" value="1"/>
</dbReference>
<dbReference type="SMART" id="SM00530">
    <property type="entry name" value="HTH_XRE"/>
    <property type="match status" value="1"/>
</dbReference>
<dbReference type="PANTHER" id="PTHR46558:SF11">
    <property type="entry name" value="HTH-TYPE TRANSCRIPTIONAL REGULATOR XRE"/>
    <property type="match status" value="1"/>
</dbReference>
<dbReference type="OrthoDB" id="769985at2"/>
<dbReference type="CDD" id="cd00093">
    <property type="entry name" value="HTH_XRE"/>
    <property type="match status" value="1"/>
</dbReference>